<dbReference type="Proteomes" id="UP001604336">
    <property type="component" value="Unassembled WGS sequence"/>
</dbReference>
<dbReference type="PANTHER" id="PTHR23253:SF9">
    <property type="entry name" value="EUKARYOTIC TRANSLATION INITIATION FACTOR 4 GAMMA 2"/>
    <property type="match status" value="1"/>
</dbReference>
<keyword evidence="5" id="KW-1185">Reference proteome</keyword>
<feature type="compositionally biased region" description="Basic and acidic residues" evidence="3">
    <location>
        <begin position="54"/>
        <end position="87"/>
    </location>
</feature>
<feature type="region of interest" description="Disordered" evidence="3">
    <location>
        <begin position="1"/>
        <end position="119"/>
    </location>
</feature>
<dbReference type="PANTHER" id="PTHR23253">
    <property type="entry name" value="EUKARYOTIC TRANSLATION INITIATION FACTOR 4 GAMMA"/>
    <property type="match status" value="1"/>
</dbReference>
<comment type="caution">
    <text evidence="4">The sequence shown here is derived from an EMBL/GenBank/DDBJ whole genome shotgun (WGS) entry which is preliminary data.</text>
</comment>
<accession>A0ABD1RTK8</accession>
<evidence type="ECO:0000256" key="1">
    <source>
        <dbReference type="ARBA" id="ARBA00022540"/>
    </source>
</evidence>
<evidence type="ECO:0000256" key="2">
    <source>
        <dbReference type="ARBA" id="ARBA00022917"/>
    </source>
</evidence>
<reference evidence="5" key="1">
    <citation type="submission" date="2024-07" db="EMBL/GenBank/DDBJ databases">
        <title>Two chromosome-level genome assemblies of Korean endemic species Abeliophyllum distichum and Forsythia ovata (Oleaceae).</title>
        <authorList>
            <person name="Jang H."/>
        </authorList>
    </citation>
    <scope>NUCLEOTIDE SEQUENCE [LARGE SCALE GENOMIC DNA]</scope>
</reference>
<proteinExistence type="predicted"/>
<feature type="compositionally biased region" description="Polar residues" evidence="3">
    <location>
        <begin position="97"/>
        <end position="113"/>
    </location>
</feature>
<gene>
    <name evidence="4" type="ORF">Adt_26982</name>
</gene>
<dbReference type="AlphaFoldDB" id="A0ABD1RTK8"/>
<dbReference type="EMBL" id="JBFOLK010000008">
    <property type="protein sequence ID" value="KAL2491354.1"/>
    <property type="molecule type" value="Genomic_DNA"/>
</dbReference>
<sequence>METVEQKVEESSGCRFDDARVAGDLVTPTSIPDDANPESSDSVIGESAQYDGTCFKEKALSEHVTKRTGPEEKKENVTSTESTEKTTSKSAKQTSTDVTQNNVMSNVKPTQSKVEPDDWEDALDISTLKLETPKNENEVIAADGNGLTTKKYSRDFLLKFAAQCTHLLEEFEVPFDVDGALLVSGVDVLRESYPSPG</sequence>
<feature type="compositionally biased region" description="Basic and acidic residues" evidence="3">
    <location>
        <begin position="1"/>
        <end position="21"/>
    </location>
</feature>
<keyword evidence="2" id="KW-0648">Protein biosynthesis</keyword>
<evidence type="ECO:0000256" key="3">
    <source>
        <dbReference type="SAM" id="MobiDB-lite"/>
    </source>
</evidence>
<keyword evidence="1 4" id="KW-0396">Initiation factor</keyword>
<protein>
    <submittedName>
        <fullName evidence="4">Eukaryotic translation initiation factor 4G</fullName>
    </submittedName>
</protein>
<dbReference type="GO" id="GO:0003743">
    <property type="term" value="F:translation initiation factor activity"/>
    <property type="evidence" value="ECO:0007669"/>
    <property type="project" value="UniProtKB-KW"/>
</dbReference>
<organism evidence="4 5">
    <name type="scientific">Abeliophyllum distichum</name>
    <dbReference type="NCBI Taxonomy" id="126358"/>
    <lineage>
        <taxon>Eukaryota</taxon>
        <taxon>Viridiplantae</taxon>
        <taxon>Streptophyta</taxon>
        <taxon>Embryophyta</taxon>
        <taxon>Tracheophyta</taxon>
        <taxon>Spermatophyta</taxon>
        <taxon>Magnoliopsida</taxon>
        <taxon>eudicotyledons</taxon>
        <taxon>Gunneridae</taxon>
        <taxon>Pentapetalae</taxon>
        <taxon>asterids</taxon>
        <taxon>lamiids</taxon>
        <taxon>Lamiales</taxon>
        <taxon>Oleaceae</taxon>
        <taxon>Forsythieae</taxon>
        <taxon>Abeliophyllum</taxon>
    </lineage>
</organism>
<evidence type="ECO:0000313" key="5">
    <source>
        <dbReference type="Proteomes" id="UP001604336"/>
    </source>
</evidence>
<name>A0ABD1RTK8_9LAMI</name>
<evidence type="ECO:0000313" key="4">
    <source>
        <dbReference type="EMBL" id="KAL2491354.1"/>
    </source>
</evidence>